<dbReference type="InterPro" id="IPR001478">
    <property type="entry name" value="PDZ"/>
</dbReference>
<evidence type="ECO:0000259" key="1">
    <source>
        <dbReference type="PROSITE" id="PS50106"/>
    </source>
</evidence>
<dbReference type="GeneID" id="36830943"/>
<dbReference type="Proteomes" id="UP000248044">
    <property type="component" value="Chromosome"/>
</dbReference>
<proteinExistence type="predicted"/>
<reference evidence="2 3" key="1">
    <citation type="submission" date="2018-05" db="EMBL/GenBank/DDBJ databases">
        <title>Complete Genome Sequences of Extremely Thermoacidophilic, Metal-Mobilizing Type-Strain Members of the Archaeal Family Sulfolobaceae: Acidianus brierleyi DSM-1651T, Acidianus sulfidivorans DSM-18786T, Metallosphaera hakonensis DSM-7519T, and Metallosphaera prunae DSM-10039T.</title>
        <authorList>
            <person name="Counts J.A."/>
            <person name="Kelly R.M."/>
        </authorList>
    </citation>
    <scope>NUCLEOTIDE SEQUENCE [LARGE SCALE GENOMIC DNA]</scope>
    <source>
        <strain evidence="2 3">DSM 1651</strain>
    </source>
</reference>
<dbReference type="InterPro" id="IPR024191">
    <property type="entry name" value="Peptidase_M61"/>
</dbReference>
<dbReference type="Pfam" id="PF05299">
    <property type="entry name" value="Peptidase_M61"/>
    <property type="match status" value="1"/>
</dbReference>
<dbReference type="RefSeq" id="WP_110269491.1">
    <property type="nucleotide sequence ID" value="NZ_CP029289.2"/>
</dbReference>
<dbReference type="KEGG" id="abri:DFR85_02265"/>
<dbReference type="InterPro" id="IPR040756">
    <property type="entry name" value="Peptidase_M61_N"/>
</dbReference>
<accession>A0A2U9IC75</accession>
<dbReference type="SMART" id="SM00228">
    <property type="entry name" value="PDZ"/>
    <property type="match status" value="1"/>
</dbReference>
<keyword evidence="3" id="KW-1185">Reference proteome</keyword>
<dbReference type="Pfam" id="PF17899">
    <property type="entry name" value="Peptidase_M61_N"/>
    <property type="match status" value="1"/>
</dbReference>
<dbReference type="InterPro" id="IPR007963">
    <property type="entry name" value="Peptidase_M61_catalytic"/>
</dbReference>
<dbReference type="PIRSF" id="PIRSF016493">
    <property type="entry name" value="Glycyl_aminpptds"/>
    <property type="match status" value="1"/>
</dbReference>
<feature type="domain" description="PDZ" evidence="1">
    <location>
        <begin position="383"/>
        <end position="436"/>
    </location>
</feature>
<evidence type="ECO:0000313" key="3">
    <source>
        <dbReference type="Proteomes" id="UP000248044"/>
    </source>
</evidence>
<protein>
    <submittedName>
        <fullName evidence="2">Peptidase M61</fullName>
    </submittedName>
</protein>
<dbReference type="PROSITE" id="PS50106">
    <property type="entry name" value="PDZ"/>
    <property type="match status" value="1"/>
</dbReference>
<dbReference type="InterPro" id="IPR036034">
    <property type="entry name" value="PDZ_sf"/>
</dbReference>
<evidence type="ECO:0000313" key="2">
    <source>
        <dbReference type="EMBL" id="AWR93607.1"/>
    </source>
</evidence>
<dbReference type="InterPro" id="IPR027268">
    <property type="entry name" value="Peptidase_M4/M1_CTD_sf"/>
</dbReference>
<organism evidence="2 3">
    <name type="scientific">Acidianus brierleyi</name>
    <dbReference type="NCBI Taxonomy" id="41673"/>
    <lineage>
        <taxon>Archaea</taxon>
        <taxon>Thermoproteota</taxon>
        <taxon>Thermoprotei</taxon>
        <taxon>Sulfolobales</taxon>
        <taxon>Sulfolobaceae</taxon>
        <taxon>Acidianus</taxon>
    </lineage>
</organism>
<dbReference type="Gene3D" id="2.60.40.3650">
    <property type="match status" value="1"/>
</dbReference>
<dbReference type="InterPro" id="IPR041489">
    <property type="entry name" value="PDZ_6"/>
</dbReference>
<dbReference type="SUPFAM" id="SSF50156">
    <property type="entry name" value="PDZ domain-like"/>
    <property type="match status" value="1"/>
</dbReference>
<dbReference type="Gene3D" id="1.10.390.10">
    <property type="entry name" value="Neutral Protease Domain 2"/>
    <property type="match status" value="1"/>
</dbReference>
<gene>
    <name evidence="2" type="ORF">DFR85_02265</name>
</gene>
<dbReference type="Gene3D" id="2.30.42.10">
    <property type="match status" value="1"/>
</dbReference>
<dbReference type="Pfam" id="PF17820">
    <property type="entry name" value="PDZ_6"/>
    <property type="match status" value="1"/>
</dbReference>
<dbReference type="OrthoDB" id="36892at2157"/>
<dbReference type="EMBL" id="CP029289">
    <property type="protein sequence ID" value="AWR93607.1"/>
    <property type="molecule type" value="Genomic_DNA"/>
</dbReference>
<name>A0A2U9IC75_9CREN</name>
<dbReference type="AlphaFoldDB" id="A0A2U9IC75"/>
<sequence length="493" mass="57011">MLFNVIPRSRYLDILAEGQEGIVTFPTYIPGSYVIRELERNIIEIEGVRMSKNKFYVKSKFKYRIYTLSKDQREAISTRDYLFINPASVFPFQDINEKYCVQIETSWNIITPLKKEGNFYCGENYHEFADSPIEASPFLKEIKIDDLHSISTIDEIDISAIRKIVEEADKIIKPKEKYIFFFRRSDKNYGGIEHKNSSAIVVSWERKDLSELFAHEYFHRLNVKTLIPKDLVHNYEREIYTDLLWFAEGFTDYMALLISLRAGLDTPEEALRGILSSLYKLTFPGAKIMSLAESSYTTWIKYYRQDENFLNSSISYYNGGLSLAFYVDIKLTKNGKRIDEIFKRLPNRYSFSDIQGVLDKLGFYESDLVYSPARKILDSIKEEISLEFMDKDKPYYGIMLDNNKIRFVEDNSPADNAGLLPDDQIVAVNGINKPLEVKDEVNLTVLREGRLKDVKISSGRNPGHALRAKIDGKIAETIFGKNEVKAEYTSSIL</sequence>